<keyword evidence="1" id="KW-0539">Nucleus</keyword>
<dbReference type="InterPro" id="IPR001138">
    <property type="entry name" value="Zn2Cys6_DnaBD"/>
</dbReference>
<evidence type="ECO:0000256" key="2">
    <source>
        <dbReference type="SAM" id="MobiDB-lite"/>
    </source>
</evidence>
<feature type="compositionally biased region" description="Basic and acidic residues" evidence="2">
    <location>
        <begin position="729"/>
        <end position="739"/>
    </location>
</feature>
<dbReference type="AlphaFoldDB" id="A0A8E2EAK0"/>
<dbReference type="SUPFAM" id="SSF57701">
    <property type="entry name" value="Zn2/Cys6 DNA-binding domain"/>
    <property type="match status" value="1"/>
</dbReference>
<feature type="domain" description="Zn(2)-C6 fungal-type" evidence="3">
    <location>
        <begin position="677"/>
        <end position="711"/>
    </location>
</feature>
<dbReference type="Pfam" id="PF00172">
    <property type="entry name" value="Zn_clus"/>
    <property type="match status" value="1"/>
</dbReference>
<evidence type="ECO:0000313" key="4">
    <source>
        <dbReference type="EMBL" id="OCK80470.1"/>
    </source>
</evidence>
<dbReference type="CDD" id="cd00067">
    <property type="entry name" value="GAL4"/>
    <property type="match status" value="1"/>
</dbReference>
<gene>
    <name evidence="4" type="ORF">K432DRAFT_43476</name>
</gene>
<name>A0A8E2EAK0_9PEZI</name>
<dbReference type="Gene3D" id="4.10.240.10">
    <property type="entry name" value="Zn(2)-C6 fungal-type DNA-binding domain"/>
    <property type="match status" value="1"/>
</dbReference>
<feature type="compositionally biased region" description="Basic and acidic residues" evidence="2">
    <location>
        <begin position="762"/>
        <end position="784"/>
    </location>
</feature>
<dbReference type="Proteomes" id="UP000250266">
    <property type="component" value="Unassembled WGS sequence"/>
</dbReference>
<keyword evidence="5" id="KW-1185">Reference proteome</keyword>
<reference evidence="4 5" key="1">
    <citation type="journal article" date="2016" name="Nat. Commun.">
        <title>Ectomycorrhizal ecology is imprinted in the genome of the dominant symbiotic fungus Cenococcum geophilum.</title>
        <authorList>
            <consortium name="DOE Joint Genome Institute"/>
            <person name="Peter M."/>
            <person name="Kohler A."/>
            <person name="Ohm R.A."/>
            <person name="Kuo A."/>
            <person name="Krutzmann J."/>
            <person name="Morin E."/>
            <person name="Arend M."/>
            <person name="Barry K.W."/>
            <person name="Binder M."/>
            <person name="Choi C."/>
            <person name="Clum A."/>
            <person name="Copeland A."/>
            <person name="Grisel N."/>
            <person name="Haridas S."/>
            <person name="Kipfer T."/>
            <person name="LaButti K."/>
            <person name="Lindquist E."/>
            <person name="Lipzen A."/>
            <person name="Maire R."/>
            <person name="Meier B."/>
            <person name="Mihaltcheva S."/>
            <person name="Molinier V."/>
            <person name="Murat C."/>
            <person name="Poggeler S."/>
            <person name="Quandt C.A."/>
            <person name="Sperisen C."/>
            <person name="Tritt A."/>
            <person name="Tisserant E."/>
            <person name="Crous P.W."/>
            <person name="Henrissat B."/>
            <person name="Nehls U."/>
            <person name="Egli S."/>
            <person name="Spatafora J.W."/>
            <person name="Grigoriev I.V."/>
            <person name="Martin F.M."/>
        </authorList>
    </citation>
    <scope>NUCLEOTIDE SEQUENCE [LARGE SCALE GENOMIC DNA]</scope>
    <source>
        <strain evidence="4 5">CBS 459.81</strain>
    </source>
</reference>
<dbReference type="GO" id="GO:0000981">
    <property type="term" value="F:DNA-binding transcription factor activity, RNA polymerase II-specific"/>
    <property type="evidence" value="ECO:0007669"/>
    <property type="project" value="InterPro"/>
</dbReference>
<protein>
    <recommendedName>
        <fullName evidence="3">Zn(2)-C6 fungal-type domain-containing protein</fullName>
    </recommendedName>
</protein>
<sequence length="1057" mass="115760">MSTELLDPGPSHPHFLLAPFNPDDPLPYVELSQFNLDTLGTEGLPDFELNESDGLNQGLFENETGDATGFEWAAEGGRFLGGGNGVDEVFGGGEGVGRVCEEVGGLVGDGGRGLSIEIHKGIEGHVGGSGEFIEVLTADGLEDTASTLHGGEPNHFTGTNNNIEGINEGNEEVNLAIGYENVVSTMSPMQSTSTYDVTEGLGEDNAAGDLATEELENAASLIEEEFPNQIILAHDDIEEHNEGNEDLNLLAGEDENEGVPMAETLPRQSILGFGEGTCDFRILAIEEENAGVPLAGHFPKKSIFEFDEENEDSNPMTEEQENVGAPPAEGFPEKLIFGFNEENEGSNLARAGNEKLESPIAEKIPELATPNPFVIENSQERNAENGMDENTEDTMGHNMDVFATPHSISSPEIGDMPTPHEIPYKLRPEARINPVPMTWLDEDETGNYDPVEERRQLLAAARKKRQKIQSNNTADNDDIPRKPRTSLVVTLQLPSENIESESGRQLLLDFDDNWPVFYIDTQSEGPDEVNEDYPTICRWSRYIRIKLKPKPLPPPLDVLPDPRGEEADLTGHPAARGCVDCRRLNVVCPLRLHGNSWPCYQCIEDDIECVLITPPSVKGSCQRCKGFGLPCSFANGGSQDGLCAQCVDARLTRCNPGPASDEPTRIFMDGRDRKYTACTACRAAKKRCSLKSKTDETPCNWCRKSGVECTFEEIPKLKSKLKMVPAKRQRAESEDRMLDSQDGMLRLSFSPSAPPRKRHRHDGSDRENADHNENEPADNVEPRARSPTPSIWMADTSGHSGKTTTLTTPWCHPITFSTTSSPSSPPICAFCADAAFAWSGHGDISVHCIEWANGLGYTELFGGHQGAGRRPTFMCEACTLRRVAVLCCEGHQMERMQGVEPIEGLDEAMGAMLRMQEAQEQGGDVEVEEVVRQTERWCALCLSLASFQCGRRMNPEAESVIGMSGGCGLRLCERCSRWLREEFGGCFQSLVSKLRREGWPEGSEEPIGVEDHWELMVRKDIEFLDEEGLLFRCVAGEAGEAGVAGVRWGNGAGPVEG</sequence>
<dbReference type="InterPro" id="IPR036864">
    <property type="entry name" value="Zn2-C6_fun-type_DNA-bd_sf"/>
</dbReference>
<dbReference type="GO" id="GO:0008270">
    <property type="term" value="F:zinc ion binding"/>
    <property type="evidence" value="ECO:0007669"/>
    <property type="project" value="InterPro"/>
</dbReference>
<accession>A0A8E2EAK0</accession>
<feature type="region of interest" description="Disordered" evidence="2">
    <location>
        <begin position="721"/>
        <end position="801"/>
    </location>
</feature>
<dbReference type="EMBL" id="KV744958">
    <property type="protein sequence ID" value="OCK80470.1"/>
    <property type="molecule type" value="Genomic_DNA"/>
</dbReference>
<evidence type="ECO:0000259" key="3">
    <source>
        <dbReference type="PROSITE" id="PS50048"/>
    </source>
</evidence>
<feature type="region of interest" description="Disordered" evidence="2">
    <location>
        <begin position="309"/>
        <end position="331"/>
    </location>
</feature>
<evidence type="ECO:0000313" key="5">
    <source>
        <dbReference type="Proteomes" id="UP000250266"/>
    </source>
</evidence>
<evidence type="ECO:0000256" key="1">
    <source>
        <dbReference type="ARBA" id="ARBA00023242"/>
    </source>
</evidence>
<dbReference type="PROSITE" id="PS00463">
    <property type="entry name" value="ZN2_CY6_FUNGAL_1"/>
    <property type="match status" value="1"/>
</dbReference>
<organism evidence="4 5">
    <name type="scientific">Lepidopterella palustris CBS 459.81</name>
    <dbReference type="NCBI Taxonomy" id="1314670"/>
    <lineage>
        <taxon>Eukaryota</taxon>
        <taxon>Fungi</taxon>
        <taxon>Dikarya</taxon>
        <taxon>Ascomycota</taxon>
        <taxon>Pezizomycotina</taxon>
        <taxon>Dothideomycetes</taxon>
        <taxon>Pleosporomycetidae</taxon>
        <taxon>Mytilinidiales</taxon>
        <taxon>Argynnaceae</taxon>
        <taxon>Lepidopterella</taxon>
    </lineage>
</organism>
<proteinExistence type="predicted"/>
<feature type="region of interest" description="Disordered" evidence="2">
    <location>
        <begin position="460"/>
        <end position="483"/>
    </location>
</feature>
<dbReference type="SMART" id="SM00066">
    <property type="entry name" value="GAL4"/>
    <property type="match status" value="2"/>
</dbReference>
<dbReference type="OrthoDB" id="5303703at2759"/>
<dbReference type="PROSITE" id="PS50048">
    <property type="entry name" value="ZN2_CY6_FUNGAL_2"/>
    <property type="match status" value="1"/>
</dbReference>